<keyword evidence="5 8" id="KW-1133">Transmembrane helix</keyword>
<protein>
    <submittedName>
        <fullName evidence="11">Cation diffusion facilitator family transporter</fullName>
    </submittedName>
</protein>
<organism evidence="11 12">
    <name type="scientific">Angustibacter luteus</name>
    <dbReference type="NCBI Taxonomy" id="658456"/>
    <lineage>
        <taxon>Bacteria</taxon>
        <taxon>Bacillati</taxon>
        <taxon>Actinomycetota</taxon>
        <taxon>Actinomycetes</taxon>
        <taxon>Kineosporiales</taxon>
        <taxon>Kineosporiaceae</taxon>
    </lineage>
</organism>
<comment type="caution">
    <text evidence="11">The sequence shown here is derived from an EMBL/GenBank/DDBJ whole genome shotgun (WGS) entry which is preliminary data.</text>
</comment>
<dbReference type="Proteomes" id="UP001596189">
    <property type="component" value="Unassembled WGS sequence"/>
</dbReference>
<keyword evidence="6" id="KW-0406">Ion transport</keyword>
<evidence type="ECO:0000256" key="4">
    <source>
        <dbReference type="ARBA" id="ARBA00022692"/>
    </source>
</evidence>
<keyword evidence="7 8" id="KW-0472">Membrane</keyword>
<dbReference type="SUPFAM" id="SSF161111">
    <property type="entry name" value="Cation efflux protein transmembrane domain-like"/>
    <property type="match status" value="1"/>
</dbReference>
<dbReference type="PANTHER" id="PTHR11562:SF17">
    <property type="entry name" value="RE54080P-RELATED"/>
    <property type="match status" value="1"/>
</dbReference>
<evidence type="ECO:0000259" key="10">
    <source>
        <dbReference type="Pfam" id="PF16916"/>
    </source>
</evidence>
<dbReference type="InterPro" id="IPR002524">
    <property type="entry name" value="Cation_efflux"/>
</dbReference>
<evidence type="ECO:0000256" key="7">
    <source>
        <dbReference type="ARBA" id="ARBA00023136"/>
    </source>
</evidence>
<dbReference type="InterPro" id="IPR050681">
    <property type="entry name" value="CDF/SLC30A"/>
</dbReference>
<dbReference type="Gene3D" id="1.20.1510.10">
    <property type="entry name" value="Cation efflux protein transmembrane domain"/>
    <property type="match status" value="1"/>
</dbReference>
<feature type="transmembrane region" description="Helical" evidence="8">
    <location>
        <begin position="159"/>
        <end position="179"/>
    </location>
</feature>
<evidence type="ECO:0000256" key="3">
    <source>
        <dbReference type="ARBA" id="ARBA00022448"/>
    </source>
</evidence>
<name>A0ABW1JH76_9ACTN</name>
<feature type="domain" description="Cation efflux protein cytoplasmic" evidence="10">
    <location>
        <begin position="220"/>
        <end position="297"/>
    </location>
</feature>
<dbReference type="InterPro" id="IPR058533">
    <property type="entry name" value="Cation_efflux_TM"/>
</dbReference>
<evidence type="ECO:0000256" key="6">
    <source>
        <dbReference type="ARBA" id="ARBA00023065"/>
    </source>
</evidence>
<dbReference type="EMBL" id="JBHSRD010000004">
    <property type="protein sequence ID" value="MFC6008028.1"/>
    <property type="molecule type" value="Genomic_DNA"/>
</dbReference>
<dbReference type="RefSeq" id="WP_345715283.1">
    <property type="nucleotide sequence ID" value="NZ_BAABFP010000002.1"/>
</dbReference>
<sequence>MSSHGHDHGVPLGVGAGAGAHRGRLAVVLSITVTILVAEVIGSVISGSLALLADAGHVLTDVAGLTLALIAATLARRPASDKRTWGYRRAEVLSAAAQAAVLLAVGGFVLVQGVRRLIDPPDVSADSMLLFGVVGLVGNAVAIWVLVGARNHDLNLRAAFLEVLNDALGSVAVIVAAVLIATLGWLRADAVASLLIGALILPRTWRLLRESVDVLLESTPRGLDLSQVRQHLLDVPHVLEVHDLHASQVATGLPVLSAHVVVEDECFHDGHLPAMLDRLQECLAGHFDVEHSTLQFEARRHGAHEPAAHA</sequence>
<evidence type="ECO:0000313" key="12">
    <source>
        <dbReference type="Proteomes" id="UP001596189"/>
    </source>
</evidence>
<evidence type="ECO:0000259" key="9">
    <source>
        <dbReference type="Pfam" id="PF01545"/>
    </source>
</evidence>
<dbReference type="PANTHER" id="PTHR11562">
    <property type="entry name" value="CATION EFFLUX PROTEIN/ ZINC TRANSPORTER"/>
    <property type="match status" value="1"/>
</dbReference>
<dbReference type="InterPro" id="IPR027470">
    <property type="entry name" value="Cation_efflux_CTD"/>
</dbReference>
<evidence type="ECO:0000256" key="2">
    <source>
        <dbReference type="ARBA" id="ARBA00008873"/>
    </source>
</evidence>
<feature type="transmembrane region" description="Helical" evidence="8">
    <location>
        <begin position="58"/>
        <end position="75"/>
    </location>
</feature>
<accession>A0ABW1JH76</accession>
<evidence type="ECO:0000256" key="1">
    <source>
        <dbReference type="ARBA" id="ARBA00004141"/>
    </source>
</evidence>
<dbReference type="NCBIfam" id="TIGR01297">
    <property type="entry name" value="CDF"/>
    <property type="match status" value="1"/>
</dbReference>
<feature type="domain" description="Cation efflux protein transmembrane" evidence="9">
    <location>
        <begin position="26"/>
        <end position="216"/>
    </location>
</feature>
<reference evidence="12" key="1">
    <citation type="journal article" date="2019" name="Int. J. Syst. Evol. Microbiol.">
        <title>The Global Catalogue of Microorganisms (GCM) 10K type strain sequencing project: providing services to taxonomists for standard genome sequencing and annotation.</title>
        <authorList>
            <consortium name="The Broad Institute Genomics Platform"/>
            <consortium name="The Broad Institute Genome Sequencing Center for Infectious Disease"/>
            <person name="Wu L."/>
            <person name="Ma J."/>
        </authorList>
    </citation>
    <scope>NUCLEOTIDE SEQUENCE [LARGE SCALE GENOMIC DNA]</scope>
    <source>
        <strain evidence="12">KACC 14249</strain>
    </source>
</reference>
<gene>
    <name evidence="11" type="ORF">ACFQDO_12905</name>
</gene>
<evidence type="ECO:0000256" key="8">
    <source>
        <dbReference type="SAM" id="Phobius"/>
    </source>
</evidence>
<evidence type="ECO:0000313" key="11">
    <source>
        <dbReference type="EMBL" id="MFC6008028.1"/>
    </source>
</evidence>
<keyword evidence="3" id="KW-0813">Transport</keyword>
<keyword evidence="4 8" id="KW-0812">Transmembrane</keyword>
<dbReference type="SUPFAM" id="SSF160240">
    <property type="entry name" value="Cation efflux protein cytoplasmic domain-like"/>
    <property type="match status" value="1"/>
</dbReference>
<dbReference type="InterPro" id="IPR036837">
    <property type="entry name" value="Cation_efflux_CTD_sf"/>
</dbReference>
<comment type="subcellular location">
    <subcellularLocation>
        <location evidence="1">Membrane</location>
        <topology evidence="1">Multi-pass membrane protein</topology>
    </subcellularLocation>
</comment>
<dbReference type="Pfam" id="PF01545">
    <property type="entry name" value="Cation_efflux"/>
    <property type="match status" value="1"/>
</dbReference>
<feature type="transmembrane region" description="Helical" evidence="8">
    <location>
        <begin position="127"/>
        <end position="147"/>
    </location>
</feature>
<evidence type="ECO:0000256" key="5">
    <source>
        <dbReference type="ARBA" id="ARBA00022989"/>
    </source>
</evidence>
<dbReference type="Pfam" id="PF16916">
    <property type="entry name" value="ZT_dimer"/>
    <property type="match status" value="1"/>
</dbReference>
<feature type="transmembrane region" description="Helical" evidence="8">
    <location>
        <begin position="95"/>
        <end position="115"/>
    </location>
</feature>
<feature type="transmembrane region" description="Helical" evidence="8">
    <location>
        <begin position="25"/>
        <end position="52"/>
    </location>
</feature>
<proteinExistence type="inferred from homology"/>
<dbReference type="InterPro" id="IPR027469">
    <property type="entry name" value="Cation_efflux_TMD_sf"/>
</dbReference>
<comment type="similarity">
    <text evidence="2">Belongs to the cation diffusion facilitator (CDF) transporter (TC 2.A.4) family. SLC30A subfamily.</text>
</comment>
<keyword evidence="12" id="KW-1185">Reference proteome</keyword>